<dbReference type="AlphaFoldDB" id="A0A9Y2P5M6"/>
<dbReference type="InterPro" id="IPR003594">
    <property type="entry name" value="HATPase_dom"/>
</dbReference>
<protein>
    <submittedName>
        <fullName evidence="3">Sensor histidine kinase</fullName>
    </submittedName>
</protein>
<evidence type="ECO:0000313" key="4">
    <source>
        <dbReference type="Proteomes" id="UP001238334"/>
    </source>
</evidence>
<dbReference type="SUPFAM" id="SSF55874">
    <property type="entry name" value="ATPase domain of HSP90 chaperone/DNA topoisomerase II/histidine kinase"/>
    <property type="match status" value="2"/>
</dbReference>
<accession>A0A9Y2P5M6</accession>
<dbReference type="GO" id="GO:0016301">
    <property type="term" value="F:kinase activity"/>
    <property type="evidence" value="ECO:0007669"/>
    <property type="project" value="UniProtKB-KW"/>
</dbReference>
<name>A0A9Y2P5M6_9RHOB</name>
<evidence type="ECO:0000259" key="2">
    <source>
        <dbReference type="PROSITE" id="PS50109"/>
    </source>
</evidence>
<proteinExistence type="predicted"/>
<keyword evidence="3" id="KW-0418">Kinase</keyword>
<evidence type="ECO:0000256" key="1">
    <source>
        <dbReference type="SAM" id="MobiDB-lite"/>
    </source>
</evidence>
<reference evidence="3 4" key="1">
    <citation type="submission" date="2023-06" db="EMBL/GenBank/DDBJ databases">
        <title>Parasedimentitalea psychrophila sp. nov., a psychrophilic bacterium isolated from deep-sea sediment.</title>
        <authorList>
            <person name="Li A."/>
        </authorList>
    </citation>
    <scope>NUCLEOTIDE SEQUENCE [LARGE SCALE GENOMIC DNA]</scope>
    <source>
        <strain evidence="3 4">QS115</strain>
    </source>
</reference>
<dbReference type="Gene3D" id="3.30.565.10">
    <property type="entry name" value="Histidine kinase-like ATPase, C-terminal domain"/>
    <property type="match status" value="2"/>
</dbReference>
<dbReference type="Pfam" id="PF02518">
    <property type="entry name" value="HATPase_c"/>
    <property type="match status" value="1"/>
</dbReference>
<gene>
    <name evidence="3" type="ORF">QPJ95_14030</name>
</gene>
<evidence type="ECO:0000313" key="3">
    <source>
        <dbReference type="EMBL" id="WIY23760.1"/>
    </source>
</evidence>
<dbReference type="PROSITE" id="PS50109">
    <property type="entry name" value="HIS_KIN"/>
    <property type="match status" value="1"/>
</dbReference>
<dbReference type="KEGG" id="ppso:QPJ95_14030"/>
<dbReference type="SMART" id="SM00387">
    <property type="entry name" value="HATPase_c"/>
    <property type="match status" value="1"/>
</dbReference>
<feature type="region of interest" description="Disordered" evidence="1">
    <location>
        <begin position="213"/>
        <end position="233"/>
    </location>
</feature>
<feature type="domain" description="Histidine kinase" evidence="2">
    <location>
        <begin position="897"/>
        <end position="1010"/>
    </location>
</feature>
<keyword evidence="4" id="KW-1185">Reference proteome</keyword>
<dbReference type="InterPro" id="IPR036890">
    <property type="entry name" value="HATPase_C_sf"/>
</dbReference>
<dbReference type="Proteomes" id="UP001238334">
    <property type="component" value="Chromosome"/>
</dbReference>
<feature type="compositionally biased region" description="Polar residues" evidence="1">
    <location>
        <begin position="217"/>
        <end position="233"/>
    </location>
</feature>
<sequence>MIENRPFATRARTVDHLGREQIADVPTAVSELWKNSYDAYASNVTMTLFQDEPLMVSLLDNGQGMTKADILEKWLVIGTESKVDSDGSTHKPLFGLEYRPKQGQKGIGRLSSAHVGPLLFMVSKSYASSEYVALLIDWRVFQNPYLILSDINTPILTAQDLDEVFEQLPDLADALKDNIAPKDKTNDDDSVKAKKARIREAWKLYDELEVSADHQTKTTTSDGQKNEIPSQSPSEKILKAIANSKFSQSFLERWEVAEGTSDHGTALLISDTNEVLEALLRGSEDEDRQSFVRTLIGFVDPFEKRDDPASDVVDTMSPRLELDYSVDVVKGADKENVISSRSEFSRSITDTLEHVIDGRVDINGVFIGTVKSLGNWVNDGRPITIEPPDDFKPPKGPTTQLGAFDFYAATMEQKRLNTTHTDSEFSYIDDGKFNVYNGLRVYRNGLRVMPYGRPDTDFFEIEKRRSMRAGTEFWNERRMFGRVGISQLSNPNLRDKAGREGFIVNTASRSLKRLVVNILMVSARRFFGSYSEIRKTEMPEINKKNREEKAQEAAREVAAKNRRQFRKNLKEQNKILPTKISEMRSRMSDFVIRAASDIPKGQELVEEGRQIIVAASVPGKPRDLKSLEDEYALYRSHISSVNEVVSDFSTELDKRINEIDPPEPWEILDKQLKRQQGRLSSRVTKWSRTIKNLQDGEGSRVGDLISERNKLMFRDGSIIVEQVRENRMSLVDASKAMTSLWQSIDAENEDIFENYIFALESLTESIDLQTIALVGEEENAELRSEVDRLNSLAQLGIAVEILGHELKAYDNMIGRGLDALPVGLRKDERVGGQIEMGYHGLTQQLQFLAPLQLSGEKLQRRISGVEIFDYLGKFFGPILDRLGVEFEASDAFKEFSVYGQPARLFPVFINLVNNSQYWVSHGGGPEKKIHLGVAGGRVIVSDSGPGVNEDDVRYLFTLFFTRKSSGGRGIGLYLCRANLAASFHEIAYVIKQDEKILPGANFAIKFKNADFSGNN</sequence>
<keyword evidence="3" id="KW-0808">Transferase</keyword>
<organism evidence="3 4">
    <name type="scientific">Parasedimentitalea psychrophila</name>
    <dbReference type="NCBI Taxonomy" id="2997337"/>
    <lineage>
        <taxon>Bacteria</taxon>
        <taxon>Pseudomonadati</taxon>
        <taxon>Pseudomonadota</taxon>
        <taxon>Alphaproteobacteria</taxon>
        <taxon>Rhodobacterales</taxon>
        <taxon>Paracoccaceae</taxon>
        <taxon>Parasedimentitalea</taxon>
    </lineage>
</organism>
<dbReference type="RefSeq" id="WP_270920374.1">
    <property type="nucleotide sequence ID" value="NZ_CP127247.1"/>
</dbReference>
<dbReference type="Pfam" id="PF13589">
    <property type="entry name" value="HATPase_c_3"/>
    <property type="match status" value="1"/>
</dbReference>
<dbReference type="InterPro" id="IPR005467">
    <property type="entry name" value="His_kinase_dom"/>
</dbReference>
<dbReference type="EMBL" id="CP127247">
    <property type="protein sequence ID" value="WIY23760.1"/>
    <property type="molecule type" value="Genomic_DNA"/>
</dbReference>